<accession>A0A177G9K9</accession>
<protein>
    <submittedName>
        <fullName evidence="2">Uncharacterized protein</fullName>
    </submittedName>
</protein>
<proteinExistence type="predicted"/>
<feature type="transmembrane region" description="Helical" evidence="1">
    <location>
        <begin position="125"/>
        <end position="145"/>
    </location>
</feature>
<dbReference type="PATRIC" id="fig|178901.16.peg.2408"/>
<evidence type="ECO:0000313" key="2">
    <source>
        <dbReference type="EMBL" id="OAG76481.1"/>
    </source>
</evidence>
<keyword evidence="1" id="KW-0472">Membrane</keyword>
<feature type="transmembrane region" description="Helical" evidence="1">
    <location>
        <begin position="62"/>
        <end position="87"/>
    </location>
</feature>
<dbReference type="Proteomes" id="UP000077349">
    <property type="component" value="Unassembled WGS sequence"/>
</dbReference>
<keyword evidence="1" id="KW-1133">Transmembrane helix</keyword>
<evidence type="ECO:0000256" key="1">
    <source>
        <dbReference type="SAM" id="Phobius"/>
    </source>
</evidence>
<sequence>MRGFATQDGKLARLKGASGPTIRYDARMNLGERITRVDSWLLDDLCQPLADRLPERMPALEIGMSCQLGSLLFSAVSIIAVFVIGGMEDITNMMFNVLVWGLCVTFFIGLNRMRVLVQPGRPNPLRYMLVGVRLVSIPFTAYVLYQAYDAPAPFQLPMWFNALSNIVFVVGLYFISCQPRPPQRRAREDIWARTPLQEAGNS</sequence>
<comment type="caution">
    <text evidence="2">The sequence shown here is derived from an EMBL/GenBank/DDBJ whole genome shotgun (WGS) entry which is preliminary data.</text>
</comment>
<feature type="transmembrane region" description="Helical" evidence="1">
    <location>
        <begin position="157"/>
        <end position="175"/>
    </location>
</feature>
<feature type="transmembrane region" description="Helical" evidence="1">
    <location>
        <begin position="93"/>
        <end position="113"/>
    </location>
</feature>
<organism evidence="2 3">
    <name type="scientific">Acetobacter malorum</name>
    <dbReference type="NCBI Taxonomy" id="178901"/>
    <lineage>
        <taxon>Bacteria</taxon>
        <taxon>Pseudomonadati</taxon>
        <taxon>Pseudomonadota</taxon>
        <taxon>Alphaproteobacteria</taxon>
        <taxon>Acetobacterales</taxon>
        <taxon>Acetobacteraceae</taxon>
        <taxon>Acetobacter</taxon>
    </lineage>
</organism>
<keyword evidence="1" id="KW-0812">Transmembrane</keyword>
<name>A0A177G9K9_9PROT</name>
<evidence type="ECO:0000313" key="3">
    <source>
        <dbReference type="Proteomes" id="UP000077349"/>
    </source>
</evidence>
<dbReference type="AlphaFoldDB" id="A0A177G9K9"/>
<reference evidence="2 3" key="1">
    <citation type="submission" date="2016-03" db="EMBL/GenBank/DDBJ databases">
        <title>Draft genome sequence of Acetobacter malorum CECT 7742, a strain isolated from strawberry vinegar.</title>
        <authorList>
            <person name="Sainz F."/>
            <person name="Mas A."/>
            <person name="Torija M.J."/>
        </authorList>
    </citation>
    <scope>NUCLEOTIDE SEQUENCE [LARGE SCALE GENOMIC DNA]</scope>
    <source>
        <strain evidence="2 3">CECT 7742</strain>
    </source>
</reference>
<gene>
    <name evidence="2" type="ORF">Amal_02255</name>
</gene>
<dbReference type="EMBL" id="LVHD01000018">
    <property type="protein sequence ID" value="OAG76481.1"/>
    <property type="molecule type" value="Genomic_DNA"/>
</dbReference>